<gene>
    <name evidence="2" type="ORF">JI746_26815</name>
</gene>
<dbReference type="SUPFAM" id="SSF47413">
    <property type="entry name" value="lambda repressor-like DNA-binding domains"/>
    <property type="match status" value="1"/>
</dbReference>
<proteinExistence type="predicted"/>
<dbReference type="SMART" id="SM00530">
    <property type="entry name" value="HTH_XRE"/>
    <property type="match status" value="1"/>
</dbReference>
<evidence type="ECO:0000259" key="1">
    <source>
        <dbReference type="PROSITE" id="PS50943"/>
    </source>
</evidence>
<dbReference type="PROSITE" id="PS50943">
    <property type="entry name" value="HTH_CROC1"/>
    <property type="match status" value="1"/>
</dbReference>
<organism evidence="2 3">
    <name type="scientific">Ramlibacter alkalitolerans</name>
    <dbReference type="NCBI Taxonomy" id="2039631"/>
    <lineage>
        <taxon>Bacteria</taxon>
        <taxon>Pseudomonadati</taxon>
        <taxon>Pseudomonadota</taxon>
        <taxon>Betaproteobacteria</taxon>
        <taxon>Burkholderiales</taxon>
        <taxon>Comamonadaceae</taxon>
        <taxon>Ramlibacter</taxon>
    </lineage>
</organism>
<evidence type="ECO:0000313" key="2">
    <source>
        <dbReference type="EMBL" id="MBL0428745.1"/>
    </source>
</evidence>
<dbReference type="Gene3D" id="1.10.260.40">
    <property type="entry name" value="lambda repressor-like DNA-binding domains"/>
    <property type="match status" value="1"/>
</dbReference>
<feature type="domain" description="HTH cro/C1-type" evidence="1">
    <location>
        <begin position="21"/>
        <end position="75"/>
    </location>
</feature>
<name>A0ABS1K015_9BURK</name>
<dbReference type="EMBL" id="JAEQND010000022">
    <property type="protein sequence ID" value="MBL0428745.1"/>
    <property type="molecule type" value="Genomic_DNA"/>
</dbReference>
<keyword evidence="3" id="KW-1185">Reference proteome</keyword>
<comment type="caution">
    <text evidence="2">The sequence shown here is derived from an EMBL/GenBank/DDBJ whole genome shotgun (WGS) entry which is preliminary data.</text>
</comment>
<reference evidence="2 3" key="1">
    <citation type="journal article" date="2017" name="Int. J. Syst. Evol. Microbiol.">
        <title>Ramlibacter alkalitolerans sp. nov., alkali-tolerant bacterium isolated from soil of ginseng.</title>
        <authorList>
            <person name="Lee D.H."/>
            <person name="Cha C.J."/>
        </authorList>
    </citation>
    <scope>NUCLEOTIDE SEQUENCE [LARGE SCALE GENOMIC DNA]</scope>
    <source>
        <strain evidence="2 3">KACC 19305</strain>
    </source>
</reference>
<dbReference type="InterPro" id="IPR001387">
    <property type="entry name" value="Cro/C1-type_HTH"/>
</dbReference>
<dbReference type="Proteomes" id="UP000622707">
    <property type="component" value="Unassembled WGS sequence"/>
</dbReference>
<accession>A0ABS1K015</accession>
<dbReference type="Pfam" id="PF01381">
    <property type="entry name" value="HTH_3"/>
    <property type="match status" value="1"/>
</dbReference>
<dbReference type="CDD" id="cd00093">
    <property type="entry name" value="HTH_XRE"/>
    <property type="match status" value="1"/>
</dbReference>
<sequence length="227" mass="24449">MTTATEQKPRNLTPHELAGIVRVFRDTRGWSQEQLAEISGLSARTVQRVEEGAPSSVDTRRALASAFGFEDIDAFNKPYGIPTAEEAAAAKERFEKEHMTLKAARVESGKALATLAAGANAWMFSEGVHLSGAAEEAFASLSDYCKDFADCSELYSATDRLAVHEEMDGYLATLASEGVCLVAATRAAVLRAEPPAAGVRMDIVYVVAFPKDAVPESFAVQRQVRFG</sequence>
<dbReference type="RefSeq" id="WP_201693385.1">
    <property type="nucleotide sequence ID" value="NZ_JAEQND010000022.1"/>
</dbReference>
<dbReference type="InterPro" id="IPR010982">
    <property type="entry name" value="Lambda_DNA-bd_dom_sf"/>
</dbReference>
<protein>
    <submittedName>
        <fullName evidence="2">Helix-turn-helix transcriptional regulator</fullName>
    </submittedName>
</protein>
<evidence type="ECO:0000313" key="3">
    <source>
        <dbReference type="Proteomes" id="UP000622707"/>
    </source>
</evidence>